<evidence type="ECO:0000256" key="6">
    <source>
        <dbReference type="ARBA" id="ARBA00022781"/>
    </source>
</evidence>
<keyword evidence="10" id="KW-0407">Ion channel</keyword>
<evidence type="ECO:0000256" key="3">
    <source>
        <dbReference type="ARBA" id="ARBA00022448"/>
    </source>
</evidence>
<keyword evidence="8" id="KW-0406">Ion transport</keyword>
<keyword evidence="4" id="KW-1003">Cell membrane</keyword>
<evidence type="ECO:0000256" key="9">
    <source>
        <dbReference type="ARBA" id="ARBA00023136"/>
    </source>
</evidence>
<evidence type="ECO:0000313" key="12">
    <source>
        <dbReference type="Proteomes" id="UP000887577"/>
    </source>
</evidence>
<name>A0A914Z898_9BILA</name>
<keyword evidence="7 11" id="KW-1133">Transmembrane helix</keyword>
<keyword evidence="6" id="KW-0375">Hydrogen ion transport</keyword>
<comment type="subcellular location">
    <subcellularLocation>
        <location evidence="1">Cell membrane</location>
        <topology evidence="1">Multi-pass membrane protein</topology>
    </subcellularLocation>
</comment>
<evidence type="ECO:0000256" key="2">
    <source>
        <dbReference type="ARBA" id="ARBA00006513"/>
    </source>
</evidence>
<evidence type="ECO:0000256" key="4">
    <source>
        <dbReference type="ARBA" id="ARBA00022475"/>
    </source>
</evidence>
<evidence type="ECO:0000256" key="10">
    <source>
        <dbReference type="ARBA" id="ARBA00023303"/>
    </source>
</evidence>
<dbReference type="InterPro" id="IPR004878">
    <property type="entry name" value="Otopetrin"/>
</dbReference>
<feature type="transmembrane region" description="Helical" evidence="11">
    <location>
        <begin position="12"/>
        <end position="31"/>
    </location>
</feature>
<keyword evidence="3" id="KW-0813">Transport</keyword>
<evidence type="ECO:0000256" key="11">
    <source>
        <dbReference type="SAM" id="Phobius"/>
    </source>
</evidence>
<dbReference type="GO" id="GO:0005886">
    <property type="term" value="C:plasma membrane"/>
    <property type="evidence" value="ECO:0007669"/>
    <property type="project" value="UniProtKB-SubCell"/>
</dbReference>
<dbReference type="Pfam" id="PF03189">
    <property type="entry name" value="Otopetrin"/>
    <property type="match status" value="1"/>
</dbReference>
<keyword evidence="5 11" id="KW-0812">Transmembrane</keyword>
<evidence type="ECO:0000313" key="13">
    <source>
        <dbReference type="WBParaSite" id="PSU_v2.g8900.t1"/>
    </source>
</evidence>
<keyword evidence="9 11" id="KW-0472">Membrane</keyword>
<proteinExistence type="inferred from homology"/>
<dbReference type="Proteomes" id="UP000887577">
    <property type="component" value="Unplaced"/>
</dbReference>
<evidence type="ECO:0000256" key="8">
    <source>
        <dbReference type="ARBA" id="ARBA00023065"/>
    </source>
</evidence>
<keyword evidence="12" id="KW-1185">Reference proteome</keyword>
<evidence type="ECO:0000256" key="1">
    <source>
        <dbReference type="ARBA" id="ARBA00004651"/>
    </source>
</evidence>
<comment type="similarity">
    <text evidence="2">Belongs to the otopetrin family.</text>
</comment>
<sequence length="139" mass="15623">MFDTRHHLISRFGTMHLVAVNLITWFQYLLIKTESTSTSLGKVYKINKTIAYYIATTTATSSSESSEEMEDDAAATASNDSLIRLVRAAANVVSTNTTENAVICSLKIECVFGKFIKIIKQFPEKKFETHMVNLYINTQ</sequence>
<reference evidence="13" key="1">
    <citation type="submission" date="2022-11" db="UniProtKB">
        <authorList>
            <consortium name="WormBaseParasite"/>
        </authorList>
    </citation>
    <scope>IDENTIFICATION</scope>
</reference>
<dbReference type="AlphaFoldDB" id="A0A914Z898"/>
<protein>
    <submittedName>
        <fullName evidence="13">Uncharacterized protein</fullName>
    </submittedName>
</protein>
<dbReference type="GO" id="GO:0015252">
    <property type="term" value="F:proton channel activity"/>
    <property type="evidence" value="ECO:0007669"/>
    <property type="project" value="InterPro"/>
</dbReference>
<organism evidence="12 13">
    <name type="scientific">Panagrolaimus superbus</name>
    <dbReference type="NCBI Taxonomy" id="310955"/>
    <lineage>
        <taxon>Eukaryota</taxon>
        <taxon>Metazoa</taxon>
        <taxon>Ecdysozoa</taxon>
        <taxon>Nematoda</taxon>
        <taxon>Chromadorea</taxon>
        <taxon>Rhabditida</taxon>
        <taxon>Tylenchina</taxon>
        <taxon>Panagrolaimomorpha</taxon>
        <taxon>Panagrolaimoidea</taxon>
        <taxon>Panagrolaimidae</taxon>
        <taxon>Panagrolaimus</taxon>
    </lineage>
</organism>
<evidence type="ECO:0000256" key="7">
    <source>
        <dbReference type="ARBA" id="ARBA00022989"/>
    </source>
</evidence>
<evidence type="ECO:0000256" key="5">
    <source>
        <dbReference type="ARBA" id="ARBA00022692"/>
    </source>
</evidence>
<dbReference type="WBParaSite" id="PSU_v2.g8900.t1">
    <property type="protein sequence ID" value="PSU_v2.g8900.t1"/>
    <property type="gene ID" value="PSU_v2.g8900"/>
</dbReference>
<accession>A0A914Z898</accession>